<dbReference type="AlphaFoldDB" id="A0AAE0HU96"/>
<feature type="transmembrane region" description="Helical" evidence="7">
    <location>
        <begin position="208"/>
        <end position="232"/>
    </location>
</feature>
<keyword evidence="3 7" id="KW-1133">Transmembrane helix</keyword>
<evidence type="ECO:0000256" key="5">
    <source>
        <dbReference type="ARBA" id="ARBA00038359"/>
    </source>
</evidence>
<evidence type="ECO:0000256" key="1">
    <source>
        <dbReference type="ARBA" id="ARBA00004141"/>
    </source>
</evidence>
<dbReference type="GO" id="GO:0016020">
    <property type="term" value="C:membrane"/>
    <property type="evidence" value="ECO:0007669"/>
    <property type="project" value="UniProtKB-SubCell"/>
</dbReference>
<evidence type="ECO:0000313" key="9">
    <source>
        <dbReference type="EMBL" id="KAK3313020.1"/>
    </source>
</evidence>
<dbReference type="EMBL" id="JAUEDM010000008">
    <property type="protein sequence ID" value="KAK3313020.1"/>
    <property type="molecule type" value="Genomic_DNA"/>
</dbReference>
<feature type="transmembrane region" description="Helical" evidence="7">
    <location>
        <begin position="16"/>
        <end position="36"/>
    </location>
</feature>
<comment type="subcellular location">
    <subcellularLocation>
        <location evidence="1">Membrane</location>
        <topology evidence="1">Multi-pass membrane protein</topology>
    </subcellularLocation>
</comment>
<feature type="region of interest" description="Disordered" evidence="6">
    <location>
        <begin position="275"/>
        <end position="308"/>
    </location>
</feature>
<evidence type="ECO:0000259" key="8">
    <source>
        <dbReference type="Pfam" id="PF20684"/>
    </source>
</evidence>
<keyword evidence="2 7" id="KW-0812">Transmembrane</keyword>
<accession>A0AAE0HU96</accession>
<dbReference type="PANTHER" id="PTHR33048">
    <property type="entry name" value="PTH11-LIKE INTEGRAL MEMBRANE PROTEIN (AFU_ORTHOLOGUE AFUA_5G11245)"/>
    <property type="match status" value="1"/>
</dbReference>
<evidence type="ECO:0000256" key="3">
    <source>
        <dbReference type="ARBA" id="ARBA00022989"/>
    </source>
</evidence>
<comment type="caution">
    <text evidence="9">The sequence shown here is derived from an EMBL/GenBank/DDBJ whole genome shotgun (WGS) entry which is preliminary data.</text>
</comment>
<feature type="transmembrane region" description="Helical" evidence="7">
    <location>
        <begin position="167"/>
        <end position="187"/>
    </location>
</feature>
<evidence type="ECO:0000256" key="2">
    <source>
        <dbReference type="ARBA" id="ARBA00022692"/>
    </source>
</evidence>
<evidence type="ECO:0000256" key="7">
    <source>
        <dbReference type="SAM" id="Phobius"/>
    </source>
</evidence>
<dbReference type="Proteomes" id="UP001283341">
    <property type="component" value="Unassembled WGS sequence"/>
</dbReference>
<evidence type="ECO:0000256" key="4">
    <source>
        <dbReference type="ARBA" id="ARBA00023136"/>
    </source>
</evidence>
<reference evidence="9" key="1">
    <citation type="journal article" date="2023" name="Mol. Phylogenet. Evol.">
        <title>Genome-scale phylogeny and comparative genomics of the fungal order Sordariales.</title>
        <authorList>
            <person name="Hensen N."/>
            <person name="Bonometti L."/>
            <person name="Westerberg I."/>
            <person name="Brannstrom I.O."/>
            <person name="Guillou S."/>
            <person name="Cros-Aarteil S."/>
            <person name="Calhoun S."/>
            <person name="Haridas S."/>
            <person name="Kuo A."/>
            <person name="Mondo S."/>
            <person name="Pangilinan J."/>
            <person name="Riley R."/>
            <person name="LaButti K."/>
            <person name="Andreopoulos B."/>
            <person name="Lipzen A."/>
            <person name="Chen C."/>
            <person name="Yan M."/>
            <person name="Daum C."/>
            <person name="Ng V."/>
            <person name="Clum A."/>
            <person name="Steindorff A."/>
            <person name="Ohm R.A."/>
            <person name="Martin F."/>
            <person name="Silar P."/>
            <person name="Natvig D.O."/>
            <person name="Lalanne C."/>
            <person name="Gautier V."/>
            <person name="Ament-Velasquez S.L."/>
            <person name="Kruys A."/>
            <person name="Hutchinson M.I."/>
            <person name="Powell A.J."/>
            <person name="Barry K."/>
            <person name="Miller A.N."/>
            <person name="Grigoriev I.V."/>
            <person name="Debuchy R."/>
            <person name="Gladieux P."/>
            <person name="Hiltunen Thoren M."/>
            <person name="Johannesson H."/>
        </authorList>
    </citation>
    <scope>NUCLEOTIDE SEQUENCE</scope>
    <source>
        <strain evidence="9">CBS 118394</strain>
    </source>
</reference>
<evidence type="ECO:0000313" key="10">
    <source>
        <dbReference type="Proteomes" id="UP001283341"/>
    </source>
</evidence>
<organism evidence="9 10">
    <name type="scientific">Apodospora peruviana</name>
    <dbReference type="NCBI Taxonomy" id="516989"/>
    <lineage>
        <taxon>Eukaryota</taxon>
        <taxon>Fungi</taxon>
        <taxon>Dikarya</taxon>
        <taxon>Ascomycota</taxon>
        <taxon>Pezizomycotina</taxon>
        <taxon>Sordariomycetes</taxon>
        <taxon>Sordariomycetidae</taxon>
        <taxon>Sordariales</taxon>
        <taxon>Lasiosphaeriaceae</taxon>
        <taxon>Apodospora</taxon>
    </lineage>
</organism>
<feature type="domain" description="Rhodopsin" evidence="8">
    <location>
        <begin position="32"/>
        <end position="267"/>
    </location>
</feature>
<feature type="transmembrane region" description="Helical" evidence="7">
    <location>
        <begin position="48"/>
        <end position="71"/>
    </location>
</feature>
<protein>
    <recommendedName>
        <fullName evidence="8">Rhodopsin domain-containing protein</fullName>
    </recommendedName>
</protein>
<sequence>MGWITFASPPLVERHLIVNCVLVFLTLAVVALRIWSRFLSGAKLWWDDYLILFAVPQGIGMLVIQGIWSTMGEGYPSAETMSNLTTFLKMLIAYELIYTTTITTVKLSVLFFYLRVFVNKGLRLGVKLAMGLVLIWTLGNLLQVFLICTPFAATYDPSVHGHCGNQVASYIAIGAFNVATDILVLALPIPTVWSLHMSVTAKLGLTGVFLIGLLVSIVAIVRIQVLATVLQIPELTSTMMWPTFWSAFEVNLAILCVSMPMLGTLWARCTRRRGASKLEGPSSDGVSGSYEARSSSKSTSKVRNQQRRDLGDTEIGLETIYASNREIHYESAVAAAGKTSAGHEGRSDGSQATLIPDRGSLRQDPSAIKVYTKWTITHDQARAV</sequence>
<dbReference type="InterPro" id="IPR049326">
    <property type="entry name" value="Rhodopsin_dom_fungi"/>
</dbReference>
<comment type="similarity">
    <text evidence="5">Belongs to the SAT4 family.</text>
</comment>
<gene>
    <name evidence="9" type="ORF">B0H66DRAFT_384076</name>
</gene>
<keyword evidence="10" id="KW-1185">Reference proteome</keyword>
<dbReference type="Pfam" id="PF20684">
    <property type="entry name" value="Fung_rhodopsin"/>
    <property type="match status" value="1"/>
</dbReference>
<keyword evidence="4 7" id="KW-0472">Membrane</keyword>
<dbReference type="InterPro" id="IPR052337">
    <property type="entry name" value="SAT4-like"/>
</dbReference>
<dbReference type="PANTHER" id="PTHR33048:SF161">
    <property type="entry name" value="INTEGRAL MEMBRANE PROTEIN"/>
    <property type="match status" value="1"/>
</dbReference>
<feature type="transmembrane region" description="Helical" evidence="7">
    <location>
        <begin position="244"/>
        <end position="267"/>
    </location>
</feature>
<evidence type="ECO:0000256" key="6">
    <source>
        <dbReference type="SAM" id="MobiDB-lite"/>
    </source>
</evidence>
<reference evidence="9" key="2">
    <citation type="submission" date="2023-06" db="EMBL/GenBank/DDBJ databases">
        <authorList>
            <consortium name="Lawrence Berkeley National Laboratory"/>
            <person name="Haridas S."/>
            <person name="Hensen N."/>
            <person name="Bonometti L."/>
            <person name="Westerberg I."/>
            <person name="Brannstrom I.O."/>
            <person name="Guillou S."/>
            <person name="Cros-Aarteil S."/>
            <person name="Calhoun S."/>
            <person name="Kuo A."/>
            <person name="Mondo S."/>
            <person name="Pangilinan J."/>
            <person name="Riley R."/>
            <person name="Labutti K."/>
            <person name="Andreopoulos B."/>
            <person name="Lipzen A."/>
            <person name="Chen C."/>
            <person name="Yanf M."/>
            <person name="Daum C."/>
            <person name="Ng V."/>
            <person name="Clum A."/>
            <person name="Steindorff A."/>
            <person name="Ohm R."/>
            <person name="Martin F."/>
            <person name="Silar P."/>
            <person name="Natvig D."/>
            <person name="Lalanne C."/>
            <person name="Gautier V."/>
            <person name="Ament-Velasquez S.L."/>
            <person name="Kruys A."/>
            <person name="Hutchinson M.I."/>
            <person name="Powell A.J."/>
            <person name="Barry K."/>
            <person name="Miller A.N."/>
            <person name="Grigoriev I.V."/>
            <person name="Debuchy R."/>
            <person name="Gladieux P."/>
            <person name="Thoren M.H."/>
            <person name="Johannesson H."/>
        </authorList>
    </citation>
    <scope>NUCLEOTIDE SEQUENCE</scope>
    <source>
        <strain evidence="9">CBS 118394</strain>
    </source>
</reference>
<feature type="compositionally biased region" description="Polar residues" evidence="6">
    <location>
        <begin position="292"/>
        <end position="303"/>
    </location>
</feature>
<name>A0AAE0HU96_9PEZI</name>
<feature type="transmembrane region" description="Helical" evidence="7">
    <location>
        <begin position="91"/>
        <end position="114"/>
    </location>
</feature>
<feature type="transmembrane region" description="Helical" evidence="7">
    <location>
        <begin position="126"/>
        <end position="147"/>
    </location>
</feature>
<proteinExistence type="inferred from homology"/>
<feature type="region of interest" description="Disordered" evidence="6">
    <location>
        <begin position="338"/>
        <end position="361"/>
    </location>
</feature>